<dbReference type="Pfam" id="PF18153">
    <property type="entry name" value="Cap15_CD_rec"/>
    <property type="match status" value="1"/>
</dbReference>
<evidence type="ECO:0000259" key="2">
    <source>
        <dbReference type="Pfam" id="PF18153"/>
    </source>
</evidence>
<dbReference type="EMBL" id="QXTF01000001">
    <property type="protein sequence ID" value="RIX32194.1"/>
    <property type="molecule type" value="Genomic_DNA"/>
</dbReference>
<gene>
    <name evidence="3" type="ORF">D3M59_04295</name>
</gene>
<keyword evidence="1" id="KW-0812">Transmembrane</keyword>
<keyword evidence="1" id="KW-1133">Transmembrane helix</keyword>
<proteinExistence type="predicted"/>
<evidence type="ECO:0000313" key="3">
    <source>
        <dbReference type="EMBL" id="RIX32194.1"/>
    </source>
</evidence>
<feature type="domain" description="CD-NTase-associated protein 15" evidence="2">
    <location>
        <begin position="77"/>
        <end position="200"/>
    </location>
</feature>
<dbReference type="Proteomes" id="UP000285023">
    <property type="component" value="Unassembled WGS sequence"/>
</dbReference>
<name>A0A418Q2X7_9SPHN</name>
<organism evidence="3 4">
    <name type="scientific">Sphingomonas edaphi</name>
    <dbReference type="NCBI Taxonomy" id="2315689"/>
    <lineage>
        <taxon>Bacteria</taxon>
        <taxon>Pseudomonadati</taxon>
        <taxon>Pseudomonadota</taxon>
        <taxon>Alphaproteobacteria</taxon>
        <taxon>Sphingomonadales</taxon>
        <taxon>Sphingomonadaceae</taxon>
        <taxon>Sphingomonas</taxon>
    </lineage>
</organism>
<dbReference type="AlphaFoldDB" id="A0A418Q2X7"/>
<feature type="transmembrane region" description="Helical" evidence="1">
    <location>
        <begin position="45"/>
        <end position="66"/>
    </location>
</feature>
<dbReference type="InterPro" id="IPR041208">
    <property type="entry name" value="Cap15"/>
</dbReference>
<reference evidence="3 4" key="1">
    <citation type="submission" date="2018-09" db="EMBL/GenBank/DDBJ databases">
        <title>Sphingomonas sp. DAC4.</title>
        <authorList>
            <person name="Seo T."/>
        </authorList>
    </citation>
    <scope>NUCLEOTIDE SEQUENCE [LARGE SCALE GENOMIC DNA]</scope>
    <source>
        <strain evidence="3 4">DAC4</strain>
    </source>
</reference>
<keyword evidence="1" id="KW-0472">Membrane</keyword>
<evidence type="ECO:0000313" key="4">
    <source>
        <dbReference type="Proteomes" id="UP000285023"/>
    </source>
</evidence>
<comment type="caution">
    <text evidence="3">The sequence shown here is derived from an EMBL/GenBank/DDBJ whole genome shotgun (WGS) entry which is preliminary data.</text>
</comment>
<sequence>MWQLISRPKQVTILVALTVIVILAMQAAADLWGSQTPPLYKTVSLVAFVVGTVFAMIANLVWRWFWRRFPILNKWLFPDLNGRWIGTLQSTWADPATGSSPGPISTEVTVRQTLFDVSVKMKTGESCSYSARVIPEAEPQADRYRLWYSYDNRPVASVQHRSTPHEGVAWLEIALADDPNQLTGQYYTSRKTTGDIKVMRDV</sequence>
<protein>
    <recommendedName>
        <fullName evidence="2">CD-NTase-associated protein 15 domain-containing protein</fullName>
    </recommendedName>
</protein>
<accession>A0A418Q2X7</accession>
<keyword evidence="4" id="KW-1185">Reference proteome</keyword>
<evidence type="ECO:0000256" key="1">
    <source>
        <dbReference type="SAM" id="Phobius"/>
    </source>
</evidence>